<dbReference type="NCBIfam" id="TIGR00574">
    <property type="entry name" value="dnl1"/>
    <property type="match status" value="1"/>
</dbReference>
<dbReference type="GO" id="GO:0006303">
    <property type="term" value="P:double-strand break repair via nonhomologous end joining"/>
    <property type="evidence" value="ECO:0007669"/>
    <property type="project" value="TreeGrafter"/>
</dbReference>
<dbReference type="Pfam" id="PF01068">
    <property type="entry name" value="DNA_ligase_A_M"/>
    <property type="match status" value="1"/>
</dbReference>
<dbReference type="GO" id="GO:0032807">
    <property type="term" value="C:DNA ligase IV complex"/>
    <property type="evidence" value="ECO:0007669"/>
    <property type="project" value="TreeGrafter"/>
</dbReference>
<dbReference type="GO" id="GO:0005524">
    <property type="term" value="F:ATP binding"/>
    <property type="evidence" value="ECO:0007669"/>
    <property type="project" value="UniProtKB-KW"/>
</dbReference>
<evidence type="ECO:0000256" key="7">
    <source>
        <dbReference type="ARBA" id="ARBA00022723"/>
    </source>
</evidence>
<dbReference type="InterPro" id="IPR036599">
    <property type="entry name" value="DNA_ligase_N_sf"/>
</dbReference>
<keyword evidence="7" id="KW-0479">Metal-binding</keyword>
<keyword evidence="9" id="KW-0547">Nucleotide-binding</keyword>
<evidence type="ECO:0000256" key="1">
    <source>
        <dbReference type="ARBA" id="ARBA00001946"/>
    </source>
</evidence>
<dbReference type="InterPro" id="IPR012340">
    <property type="entry name" value="NA-bd_OB-fold"/>
</dbReference>
<dbReference type="Gene3D" id="2.40.50.140">
    <property type="entry name" value="Nucleic acid-binding proteins"/>
    <property type="match status" value="1"/>
</dbReference>
<evidence type="ECO:0000259" key="20">
    <source>
        <dbReference type="PROSITE" id="PS50160"/>
    </source>
</evidence>
<protein>
    <recommendedName>
        <fullName evidence="5">DNA ligase 4</fullName>
        <ecNumber evidence="4">6.5.1.1</ecNumber>
    </recommendedName>
    <alternativeName>
        <fullName evidence="17">DNA ligase IV</fullName>
    </alternativeName>
    <alternativeName>
        <fullName evidence="16">Polydeoxyribonucleotide synthase [ATP] 4</fullName>
    </alternativeName>
</protein>
<dbReference type="GO" id="GO:0006310">
    <property type="term" value="P:DNA recombination"/>
    <property type="evidence" value="ECO:0007669"/>
    <property type="project" value="UniProtKB-KW"/>
</dbReference>
<evidence type="ECO:0000256" key="13">
    <source>
        <dbReference type="ARBA" id="ARBA00023172"/>
    </source>
</evidence>
<dbReference type="EC" id="6.5.1.1" evidence="4"/>
<dbReference type="SMART" id="SM00292">
    <property type="entry name" value="BRCT"/>
    <property type="match status" value="2"/>
</dbReference>
<dbReference type="Pfam" id="PF00533">
    <property type="entry name" value="BRCT"/>
    <property type="match status" value="2"/>
</dbReference>
<accession>A0A1B6DNN2</accession>
<comment type="cofactor">
    <cofactor evidence="1">
        <name>Mg(2+)</name>
        <dbReference type="ChEBI" id="CHEBI:18420"/>
    </cofactor>
</comment>
<name>A0A1B6DNN2_9HEMI</name>
<evidence type="ECO:0000256" key="19">
    <source>
        <dbReference type="RuleBase" id="RU004196"/>
    </source>
</evidence>
<dbReference type="AlphaFoldDB" id="A0A1B6DNN2"/>
<dbReference type="InterPro" id="IPR000977">
    <property type="entry name" value="DNA_ligase_ATP-dep"/>
</dbReference>
<comment type="similarity">
    <text evidence="3 19">Belongs to the ATP-dependent DNA ligase family.</text>
</comment>
<comment type="subcellular location">
    <subcellularLocation>
        <location evidence="2">Nucleus</location>
    </subcellularLocation>
</comment>
<keyword evidence="10" id="KW-0227">DNA damage</keyword>
<dbReference type="GO" id="GO:0003677">
    <property type="term" value="F:DNA binding"/>
    <property type="evidence" value="ECO:0007669"/>
    <property type="project" value="InterPro"/>
</dbReference>
<dbReference type="InterPro" id="IPR012308">
    <property type="entry name" value="DNA_ligase_ATP-dep_N"/>
</dbReference>
<dbReference type="Gene3D" id="3.30.470.30">
    <property type="entry name" value="DNA ligase/mRNA capping enzyme"/>
    <property type="match status" value="1"/>
</dbReference>
<dbReference type="CDD" id="cd07903">
    <property type="entry name" value="Adenylation_DNA_ligase_IV"/>
    <property type="match status" value="1"/>
</dbReference>
<dbReference type="InterPro" id="IPR012310">
    <property type="entry name" value="DNA_ligase_ATP-dep_cent"/>
</dbReference>
<evidence type="ECO:0000256" key="12">
    <source>
        <dbReference type="ARBA" id="ARBA00022842"/>
    </source>
</evidence>
<comment type="catalytic activity">
    <reaction evidence="18">
        <text>ATP + (deoxyribonucleotide)n-3'-hydroxyl + 5'-phospho-(deoxyribonucleotide)m = (deoxyribonucleotide)n+m + AMP + diphosphate.</text>
        <dbReference type="EC" id="6.5.1.1"/>
    </reaction>
</comment>
<dbReference type="InterPro" id="IPR044125">
    <property type="entry name" value="Adenylation_DNA_ligase_IV"/>
</dbReference>
<dbReference type="SUPFAM" id="SSF50249">
    <property type="entry name" value="Nucleic acid-binding proteins"/>
    <property type="match status" value="1"/>
</dbReference>
<dbReference type="GO" id="GO:0046872">
    <property type="term" value="F:metal ion binding"/>
    <property type="evidence" value="ECO:0007669"/>
    <property type="project" value="UniProtKB-KW"/>
</dbReference>
<evidence type="ECO:0000256" key="3">
    <source>
        <dbReference type="ARBA" id="ARBA00007572"/>
    </source>
</evidence>
<dbReference type="InterPro" id="IPR012309">
    <property type="entry name" value="DNA_ligase_ATP-dep_C"/>
</dbReference>
<dbReference type="SUPFAM" id="SSF117018">
    <property type="entry name" value="ATP-dependent DNA ligase DNA-binding domain"/>
    <property type="match status" value="1"/>
</dbReference>
<keyword evidence="12" id="KW-0460">Magnesium</keyword>
<keyword evidence="11" id="KW-0067">ATP-binding</keyword>
<evidence type="ECO:0000256" key="11">
    <source>
        <dbReference type="ARBA" id="ARBA00022840"/>
    </source>
</evidence>
<dbReference type="PANTHER" id="PTHR45997:SF1">
    <property type="entry name" value="DNA LIGASE 4"/>
    <property type="match status" value="1"/>
</dbReference>
<keyword evidence="13" id="KW-0233">DNA recombination</keyword>
<feature type="domain" description="ATP-dependent DNA ligase family profile" evidence="20">
    <location>
        <begin position="347"/>
        <end position="475"/>
    </location>
</feature>
<evidence type="ECO:0000256" key="18">
    <source>
        <dbReference type="ARBA" id="ARBA00034003"/>
    </source>
</evidence>
<dbReference type="InterPro" id="IPR036420">
    <property type="entry name" value="BRCT_dom_sf"/>
</dbReference>
<evidence type="ECO:0000256" key="16">
    <source>
        <dbReference type="ARBA" id="ARBA00030676"/>
    </source>
</evidence>
<dbReference type="PROSITE" id="PS50172">
    <property type="entry name" value="BRCT"/>
    <property type="match status" value="2"/>
</dbReference>
<gene>
    <name evidence="22" type="ORF">g.41703</name>
</gene>
<dbReference type="GO" id="GO:0006297">
    <property type="term" value="P:nucleotide-excision repair, DNA gap filling"/>
    <property type="evidence" value="ECO:0007669"/>
    <property type="project" value="TreeGrafter"/>
</dbReference>
<dbReference type="FunFam" id="2.40.50.140:FF:000150">
    <property type="entry name" value="DNA ligase"/>
    <property type="match status" value="1"/>
</dbReference>
<keyword evidence="8" id="KW-0677">Repeat</keyword>
<evidence type="ECO:0000313" key="22">
    <source>
        <dbReference type="EMBL" id="JAS27243.1"/>
    </source>
</evidence>
<evidence type="ECO:0000256" key="6">
    <source>
        <dbReference type="ARBA" id="ARBA00022598"/>
    </source>
</evidence>
<dbReference type="GO" id="GO:0071897">
    <property type="term" value="P:DNA biosynthetic process"/>
    <property type="evidence" value="ECO:0007669"/>
    <property type="project" value="InterPro"/>
</dbReference>
<dbReference type="Gene3D" id="1.10.3260.10">
    <property type="entry name" value="DNA ligase, ATP-dependent, N-terminal domain"/>
    <property type="match status" value="1"/>
</dbReference>
<dbReference type="Pfam" id="PF04679">
    <property type="entry name" value="DNA_ligase_A_C"/>
    <property type="match status" value="1"/>
</dbReference>
<keyword evidence="6" id="KW-0436">Ligase</keyword>
<evidence type="ECO:0000256" key="2">
    <source>
        <dbReference type="ARBA" id="ARBA00004123"/>
    </source>
</evidence>
<dbReference type="Gene3D" id="3.40.50.10190">
    <property type="entry name" value="BRCT domain"/>
    <property type="match status" value="2"/>
</dbReference>
<proteinExistence type="inferred from homology"/>
<evidence type="ECO:0000256" key="4">
    <source>
        <dbReference type="ARBA" id="ARBA00012727"/>
    </source>
</evidence>
<dbReference type="InterPro" id="IPR016059">
    <property type="entry name" value="DNA_ligase_ATP-dep_CS"/>
</dbReference>
<reference evidence="22" key="1">
    <citation type="submission" date="2015-12" db="EMBL/GenBank/DDBJ databases">
        <title>De novo transcriptome assembly of four potential Pierce s Disease insect vectors from Arizona vineyards.</title>
        <authorList>
            <person name="Tassone E.E."/>
        </authorList>
    </citation>
    <scope>NUCLEOTIDE SEQUENCE</scope>
</reference>
<dbReference type="FunFam" id="3.40.50.10190:FF:000027">
    <property type="entry name" value="DNA ligase"/>
    <property type="match status" value="1"/>
</dbReference>
<organism evidence="22">
    <name type="scientific">Clastoptera arizonana</name>
    <name type="common">Arizona spittle bug</name>
    <dbReference type="NCBI Taxonomy" id="38151"/>
    <lineage>
        <taxon>Eukaryota</taxon>
        <taxon>Metazoa</taxon>
        <taxon>Ecdysozoa</taxon>
        <taxon>Arthropoda</taxon>
        <taxon>Hexapoda</taxon>
        <taxon>Insecta</taxon>
        <taxon>Pterygota</taxon>
        <taxon>Neoptera</taxon>
        <taxon>Paraneoptera</taxon>
        <taxon>Hemiptera</taxon>
        <taxon>Auchenorrhyncha</taxon>
        <taxon>Cercopoidea</taxon>
        <taxon>Clastopteridae</taxon>
        <taxon>Clastoptera</taxon>
    </lineage>
</organism>
<sequence length="893" mass="103128">MNRTTQNHVMFIEFCEFCENISEAKREKKEEIFKKYLFNYRKKHDDNFYRVLRFLLPNLDRERSAYGIKESTLAKLYIRILCLDKQSKDAKKLINFRSPKNAGSSAGDFAEVAYEVLKVRCADGNKLTIDDVHIHLDNIALKNAENKKCELENELTTMARQMSAEEQKWLIRIVLKDMKIGFGHIKLLSLFHPDAKELYDVSQSLVKVCNKLKDPSVRLHEIEITLFEPFRPMLAERCDVQNIEKHFEKKSGKWYVEEKLDGERSQLHYSEGKFKYISRNGFDFTEHFGSDSVSGSLSPHLTKQIKSSVKSFILDGEMMPWNSKYKSFGNKGMNIDVKYLRVGHWHQPCLCVFDVLYFNGKVLSNHPLHQRLAVLEHIFTPLEGIIMHTSRKEVNSSLEVLNALNEAIDNQEEGIVVKDPNSIYKPSARREGWIKIKPEYTPGAMVELDMLIIGGYFGEGRKRGIVSHFLLGLAVPPDLPGSDPVVFESVCRVGSGCTMEELAELGKKIEKSWRKLKTGECPHGLKWTREKPELWIEPQNSVVLQVKATEIVKSDEYQVGCTLRFPRIEKVRYDKPWRDCLTTDEFFKLQKESSGKLCTDHISQTSPTKKRKIQIPRRIVGAQLSNSELNSVKTITSLFLDKEICVLTAYDRLTKQELEVKVKENGGNVVQNPGTETYCVIVGRQDNIRVRNICLLNKYNVVKAEWLMNCLDSGTLVPWKPSDMITKSPETAEQLALLYDKYDCSYTEPITIEALEWSLEKIKNTNINEEEEPPSQKELEEVENLLFNDENKCYIFRRVNAYFGQFETGKSMDKADLPLFDAILKFKSLSGKVVNEINENTTHVIVRDNDFSHFNEAYEIKVQKNLNFFIVKHSWVLESWAAEKKLNEELYGF</sequence>
<dbReference type="InterPro" id="IPR029710">
    <property type="entry name" value="LIG4"/>
</dbReference>
<evidence type="ECO:0000256" key="10">
    <source>
        <dbReference type="ARBA" id="ARBA00022763"/>
    </source>
</evidence>
<keyword evidence="15" id="KW-0539">Nucleus</keyword>
<dbReference type="PROSITE" id="PS00333">
    <property type="entry name" value="DNA_LIGASE_A2"/>
    <property type="match status" value="1"/>
</dbReference>
<evidence type="ECO:0000256" key="8">
    <source>
        <dbReference type="ARBA" id="ARBA00022737"/>
    </source>
</evidence>
<feature type="domain" description="BRCT" evidence="21">
    <location>
        <begin position="826"/>
        <end position="893"/>
    </location>
</feature>
<evidence type="ECO:0000256" key="5">
    <source>
        <dbReference type="ARBA" id="ARBA00022073"/>
    </source>
</evidence>
<keyword evidence="14" id="KW-0234">DNA repair</keyword>
<dbReference type="PANTHER" id="PTHR45997">
    <property type="entry name" value="DNA LIGASE 4"/>
    <property type="match status" value="1"/>
</dbReference>
<evidence type="ECO:0000256" key="14">
    <source>
        <dbReference type="ARBA" id="ARBA00023204"/>
    </source>
</evidence>
<dbReference type="GO" id="GO:0003910">
    <property type="term" value="F:DNA ligase (ATP) activity"/>
    <property type="evidence" value="ECO:0007669"/>
    <property type="project" value="UniProtKB-EC"/>
</dbReference>
<dbReference type="EMBL" id="GEDC01010055">
    <property type="protein sequence ID" value="JAS27243.1"/>
    <property type="molecule type" value="Transcribed_RNA"/>
</dbReference>
<dbReference type="CDD" id="cd07968">
    <property type="entry name" value="OBF_DNA_ligase_IV"/>
    <property type="match status" value="1"/>
</dbReference>
<dbReference type="InterPro" id="IPR001357">
    <property type="entry name" value="BRCT_dom"/>
</dbReference>
<dbReference type="GO" id="GO:0005958">
    <property type="term" value="C:DNA-dependent protein kinase-DNA ligase 4 complex"/>
    <property type="evidence" value="ECO:0007669"/>
    <property type="project" value="TreeGrafter"/>
</dbReference>
<dbReference type="Pfam" id="PF04675">
    <property type="entry name" value="DNA_ligase_A_N"/>
    <property type="match status" value="1"/>
</dbReference>
<feature type="domain" description="BRCT" evidence="21">
    <location>
        <begin position="634"/>
        <end position="724"/>
    </location>
</feature>
<dbReference type="PROSITE" id="PS50160">
    <property type="entry name" value="DNA_LIGASE_A3"/>
    <property type="match status" value="1"/>
</dbReference>
<evidence type="ECO:0000256" key="9">
    <source>
        <dbReference type="ARBA" id="ARBA00022741"/>
    </source>
</evidence>
<evidence type="ECO:0000256" key="15">
    <source>
        <dbReference type="ARBA" id="ARBA00023242"/>
    </source>
</evidence>
<dbReference type="SUPFAM" id="SSF52113">
    <property type="entry name" value="BRCT domain"/>
    <property type="match status" value="2"/>
</dbReference>
<evidence type="ECO:0000256" key="17">
    <source>
        <dbReference type="ARBA" id="ARBA00031942"/>
    </source>
</evidence>
<dbReference type="SUPFAM" id="SSF56091">
    <property type="entry name" value="DNA ligase/mRNA capping enzyme, catalytic domain"/>
    <property type="match status" value="1"/>
</dbReference>
<evidence type="ECO:0000259" key="21">
    <source>
        <dbReference type="PROSITE" id="PS50172"/>
    </source>
</evidence>